<proteinExistence type="predicted"/>
<dbReference type="EMBL" id="JABEZX010000007">
    <property type="protein sequence ID" value="MBA0561302.1"/>
    <property type="molecule type" value="Genomic_DNA"/>
</dbReference>
<organism evidence="2 3">
    <name type="scientific">Gossypium lobatum</name>
    <dbReference type="NCBI Taxonomy" id="34289"/>
    <lineage>
        <taxon>Eukaryota</taxon>
        <taxon>Viridiplantae</taxon>
        <taxon>Streptophyta</taxon>
        <taxon>Embryophyta</taxon>
        <taxon>Tracheophyta</taxon>
        <taxon>Spermatophyta</taxon>
        <taxon>Magnoliopsida</taxon>
        <taxon>eudicotyledons</taxon>
        <taxon>Gunneridae</taxon>
        <taxon>Pentapetalae</taxon>
        <taxon>rosids</taxon>
        <taxon>malvids</taxon>
        <taxon>Malvales</taxon>
        <taxon>Malvaceae</taxon>
        <taxon>Malvoideae</taxon>
        <taxon>Gossypium</taxon>
    </lineage>
</organism>
<accession>A0A7J8M9S4</accession>
<name>A0A7J8M9S4_9ROSI</name>
<protein>
    <recommendedName>
        <fullName evidence="4">Zinc knuckle CX2CX4HX4C domain-containing protein</fullName>
    </recommendedName>
</protein>
<dbReference type="Proteomes" id="UP000593572">
    <property type="component" value="Unassembled WGS sequence"/>
</dbReference>
<evidence type="ECO:0000313" key="3">
    <source>
        <dbReference type="Proteomes" id="UP000593572"/>
    </source>
</evidence>
<keyword evidence="1" id="KW-0812">Transmembrane</keyword>
<gene>
    <name evidence="2" type="ORF">Golob_018146</name>
</gene>
<evidence type="ECO:0008006" key="4">
    <source>
        <dbReference type="Google" id="ProtNLM"/>
    </source>
</evidence>
<reference evidence="2 3" key="1">
    <citation type="journal article" date="2019" name="Genome Biol. Evol.">
        <title>Insights into the evolution of the New World diploid cottons (Gossypium, subgenus Houzingenia) based on genome sequencing.</title>
        <authorList>
            <person name="Grover C.E."/>
            <person name="Arick M.A. 2nd"/>
            <person name="Thrash A."/>
            <person name="Conover J.L."/>
            <person name="Sanders W.S."/>
            <person name="Peterson D.G."/>
            <person name="Frelichowski J.E."/>
            <person name="Scheffler J.A."/>
            <person name="Scheffler B.E."/>
            <person name="Wendel J.F."/>
        </authorList>
    </citation>
    <scope>NUCLEOTIDE SEQUENCE [LARGE SCALE GENOMIC DNA]</scope>
    <source>
        <strain evidence="2">157</strain>
        <tissue evidence="2">Leaf</tissue>
    </source>
</reference>
<evidence type="ECO:0000313" key="2">
    <source>
        <dbReference type="EMBL" id="MBA0561302.1"/>
    </source>
</evidence>
<sequence length="251" mass="28488">MYLASNLSFDLSVVMAVNLIVVMVVDLVLDPPLSSKERLVGKGPIGSRREIAITGVEVEDDFDFVEGDITRSIVNGIPLIDFSERVLHFLLQEIGIIIVIKLLGQNIGYTFLQNRVSNIERPSMSFQLMDIENGLPRHLYKQNILWEIGKMVMINGILQRVEYEYFPTICFSCGLYEHVKEICSNMEPCPRENSGVPPVGGESLMVDTVMVNNDRVKETCAYKPWMLFERKPRLPLGIPGETKLQTREYDC</sequence>
<evidence type="ECO:0000256" key="1">
    <source>
        <dbReference type="SAM" id="Phobius"/>
    </source>
</evidence>
<comment type="caution">
    <text evidence="2">The sequence shown here is derived from an EMBL/GenBank/DDBJ whole genome shotgun (WGS) entry which is preliminary data.</text>
</comment>
<keyword evidence="1" id="KW-0472">Membrane</keyword>
<keyword evidence="3" id="KW-1185">Reference proteome</keyword>
<feature type="transmembrane region" description="Helical" evidence="1">
    <location>
        <begin position="12"/>
        <end position="29"/>
    </location>
</feature>
<keyword evidence="1" id="KW-1133">Transmembrane helix</keyword>
<dbReference type="AlphaFoldDB" id="A0A7J8M9S4"/>